<feature type="signal peptide" evidence="1">
    <location>
        <begin position="1"/>
        <end position="17"/>
    </location>
</feature>
<dbReference type="Pfam" id="PF15882">
    <property type="entry name" value="DUF4735"/>
    <property type="match status" value="1"/>
</dbReference>
<reference evidence="2 3" key="1">
    <citation type="submission" date="2015-04" db="EMBL/GenBank/DDBJ databases">
        <authorList>
            <person name="Syromyatnikov M.Y."/>
            <person name="Popov V.N."/>
        </authorList>
    </citation>
    <scope>NUCLEOTIDE SEQUENCE [LARGE SCALE GENOMIC DNA]</scope>
</reference>
<dbReference type="OrthoDB" id="5949187at2759"/>
<dbReference type="EMBL" id="CVRI01000066">
    <property type="protein sequence ID" value="CRL06077.1"/>
    <property type="molecule type" value="Genomic_DNA"/>
</dbReference>
<dbReference type="InterPro" id="IPR031751">
    <property type="entry name" value="DUF4735"/>
</dbReference>
<feature type="chain" id="PRO_5012927161" evidence="1">
    <location>
        <begin position="18"/>
        <end position="303"/>
    </location>
</feature>
<proteinExistence type="predicted"/>
<dbReference type="PANTHER" id="PTHR33539">
    <property type="entry name" value="UPF0764 PROTEIN C16ORF89"/>
    <property type="match status" value="1"/>
</dbReference>
<name>A0A1J1J0U9_9DIPT</name>
<evidence type="ECO:0000313" key="3">
    <source>
        <dbReference type="Proteomes" id="UP000183832"/>
    </source>
</evidence>
<evidence type="ECO:0000313" key="2">
    <source>
        <dbReference type="EMBL" id="CRL06077.1"/>
    </source>
</evidence>
<dbReference type="GO" id="GO:0016020">
    <property type="term" value="C:membrane"/>
    <property type="evidence" value="ECO:0007669"/>
    <property type="project" value="TreeGrafter"/>
</dbReference>
<keyword evidence="1" id="KW-0732">Signal</keyword>
<accession>A0A1J1J0U9</accession>
<evidence type="ECO:0000256" key="1">
    <source>
        <dbReference type="SAM" id="SignalP"/>
    </source>
</evidence>
<gene>
    <name evidence="2" type="ORF">CLUMA_CG019285</name>
</gene>
<dbReference type="PANTHER" id="PTHR33539:SF1">
    <property type="entry name" value="UPF0764 PROTEIN C16ORF89"/>
    <property type="match status" value="1"/>
</dbReference>
<dbReference type="GO" id="GO:0005829">
    <property type="term" value="C:cytosol"/>
    <property type="evidence" value="ECO:0007669"/>
    <property type="project" value="TreeGrafter"/>
</dbReference>
<dbReference type="AlphaFoldDB" id="A0A1J1J0U9"/>
<sequence>MLVVKLLLIFAIVQCSSLNIFLSKLDNLLDFCLMNQNSVDSGTVLGISFAKVILLKTDNEAEIQGLINKCESIVENYYLSTYTTSSRSDVIVKTIIRSSNHLLRFPLGHAANFKRRNAFKSLEEYLKLSNDVQNQPNGDQSDACLLETLKGCAISNECRRIENYRRKSFNYSLTHKLIFHLFNHLICKADNFDNISHKLCSDIYQELNFMVDKVSDVRELKDLMMEQIFLCGFSGFNDFLKNDWIKSIIMWQFNLGCFSYDNFNCSSHMTGVGAANLALFGAVLHEGNSVNFENNFQVKTKKF</sequence>
<dbReference type="Proteomes" id="UP000183832">
    <property type="component" value="Unassembled WGS sequence"/>
</dbReference>
<protein>
    <submittedName>
        <fullName evidence="2">CLUMA_CG019285, isoform A</fullName>
    </submittedName>
</protein>
<organism evidence="2 3">
    <name type="scientific">Clunio marinus</name>
    <dbReference type="NCBI Taxonomy" id="568069"/>
    <lineage>
        <taxon>Eukaryota</taxon>
        <taxon>Metazoa</taxon>
        <taxon>Ecdysozoa</taxon>
        <taxon>Arthropoda</taxon>
        <taxon>Hexapoda</taxon>
        <taxon>Insecta</taxon>
        <taxon>Pterygota</taxon>
        <taxon>Neoptera</taxon>
        <taxon>Endopterygota</taxon>
        <taxon>Diptera</taxon>
        <taxon>Nematocera</taxon>
        <taxon>Chironomoidea</taxon>
        <taxon>Chironomidae</taxon>
        <taxon>Clunio</taxon>
    </lineage>
</organism>
<dbReference type="STRING" id="568069.A0A1J1J0U9"/>
<keyword evidence="3" id="KW-1185">Reference proteome</keyword>